<dbReference type="EMBL" id="JAAOCD010000002">
    <property type="protein sequence ID" value="NHK97731.1"/>
    <property type="molecule type" value="Genomic_DNA"/>
</dbReference>
<comment type="caution">
    <text evidence="3">The sequence shown here is derived from an EMBL/GenBank/DDBJ whole genome shotgun (WGS) entry which is preliminary data.</text>
</comment>
<dbReference type="PANTHER" id="PTHR37302">
    <property type="entry name" value="SLR1116 PROTEIN"/>
    <property type="match status" value="1"/>
</dbReference>
<dbReference type="SUPFAM" id="SSF109854">
    <property type="entry name" value="DinB/YfiT-like putative metalloenzymes"/>
    <property type="match status" value="1"/>
</dbReference>
<name>A0ABX0HRQ5_9BURK</name>
<protein>
    <submittedName>
        <fullName evidence="3">Damage-inducible protein DinB</fullName>
    </submittedName>
</protein>
<dbReference type="PANTHER" id="PTHR37302:SF1">
    <property type="entry name" value="PROTEIN DINB"/>
    <property type="match status" value="1"/>
</dbReference>
<dbReference type="Proteomes" id="UP000802098">
    <property type="component" value="Unassembled WGS sequence"/>
</dbReference>
<evidence type="ECO:0000256" key="2">
    <source>
        <dbReference type="ARBA" id="ARBA00022723"/>
    </source>
</evidence>
<gene>
    <name evidence="3" type="ORF">G7087_05025</name>
</gene>
<dbReference type="Gene3D" id="1.20.120.450">
    <property type="entry name" value="dinb family like domain"/>
    <property type="match status" value="1"/>
</dbReference>
<proteinExistence type="inferred from homology"/>
<sequence>MTTTPDSGAEALREHLASLARYNVWATRRLLDAVDAVPEADYRRDLGLYFRSIHGTLNHLLVAEHRLWSARFTDGTTPPMRLDEELESDRVRLRQRLLDGAEAWLPLIAGWPAARFGGRLDYLRLAGGTVSLPFAATLAHVFNHATHHRGQISAALTLLGRPAPELDLVYLLQAEAAR</sequence>
<dbReference type="InterPro" id="IPR034660">
    <property type="entry name" value="DinB/YfiT-like"/>
</dbReference>
<accession>A0ABX0HRQ5</accession>
<reference evidence="3 4" key="1">
    <citation type="submission" date="2020-03" db="EMBL/GenBank/DDBJ databases">
        <title>Rubrivivax benzoatilyticus JA2 (sequenced after 10 years sub-culturing).</title>
        <authorList>
            <person name="Gupta D."/>
            <person name="Chintalapati S."/>
            <person name="Chintalapati V.R."/>
        </authorList>
    </citation>
    <scope>NUCLEOTIDE SEQUENCE [LARGE SCALE GENOMIC DNA]</scope>
    <source>
        <strain evidence="3 4">JA2-Mal</strain>
    </source>
</reference>
<keyword evidence="2" id="KW-0479">Metal-binding</keyword>
<dbReference type="Pfam" id="PF05163">
    <property type="entry name" value="DinB"/>
    <property type="match status" value="1"/>
</dbReference>
<evidence type="ECO:0000313" key="4">
    <source>
        <dbReference type="Proteomes" id="UP000802098"/>
    </source>
</evidence>
<keyword evidence="4" id="KW-1185">Reference proteome</keyword>
<organism evidence="3 4">
    <name type="scientific">Rubrivivax benzoatilyticus</name>
    <dbReference type="NCBI Taxonomy" id="316997"/>
    <lineage>
        <taxon>Bacteria</taxon>
        <taxon>Pseudomonadati</taxon>
        <taxon>Pseudomonadota</taxon>
        <taxon>Betaproteobacteria</taxon>
        <taxon>Burkholderiales</taxon>
        <taxon>Sphaerotilaceae</taxon>
        <taxon>Rubrivivax</taxon>
    </lineage>
</organism>
<dbReference type="InterPro" id="IPR007837">
    <property type="entry name" value="DinB"/>
</dbReference>
<evidence type="ECO:0000256" key="1">
    <source>
        <dbReference type="ARBA" id="ARBA00008635"/>
    </source>
</evidence>
<comment type="similarity">
    <text evidence="1">Belongs to the DinB family.</text>
</comment>
<dbReference type="RefSeq" id="WP_009855836.1">
    <property type="nucleotide sequence ID" value="NZ_JAAOCD010000002.1"/>
</dbReference>
<evidence type="ECO:0000313" key="3">
    <source>
        <dbReference type="EMBL" id="NHK97731.1"/>
    </source>
</evidence>